<dbReference type="InterPro" id="IPR018422">
    <property type="entry name" value="Cation/H_exchanger_CPA1"/>
</dbReference>
<dbReference type="GO" id="GO:0098719">
    <property type="term" value="P:sodium ion import across plasma membrane"/>
    <property type="evidence" value="ECO:0007669"/>
    <property type="project" value="TreeGrafter"/>
</dbReference>
<comment type="caution">
    <text evidence="13">The sequence shown here is derived from an EMBL/GenBank/DDBJ whole genome shotgun (WGS) entry which is preliminary data.</text>
</comment>
<keyword evidence="7" id="KW-0406">Ion transport</keyword>
<keyword evidence="9" id="KW-0739">Sodium transport</keyword>
<accession>A0A3A1U159</accession>
<feature type="transmembrane region" description="Helical" evidence="11">
    <location>
        <begin position="6"/>
        <end position="26"/>
    </location>
</feature>
<feature type="transmembrane region" description="Helical" evidence="11">
    <location>
        <begin position="305"/>
        <end position="331"/>
    </location>
</feature>
<evidence type="ECO:0000256" key="6">
    <source>
        <dbReference type="ARBA" id="ARBA00023053"/>
    </source>
</evidence>
<evidence type="ECO:0000256" key="11">
    <source>
        <dbReference type="SAM" id="Phobius"/>
    </source>
</evidence>
<feature type="transmembrane region" description="Helical" evidence="11">
    <location>
        <begin position="87"/>
        <end position="112"/>
    </location>
</feature>
<feature type="transmembrane region" description="Helical" evidence="11">
    <location>
        <begin position="449"/>
        <end position="473"/>
    </location>
</feature>
<comment type="subcellular location">
    <subcellularLocation>
        <location evidence="1">Cell membrane</location>
        <topology evidence="1">Multi-pass membrane protein</topology>
    </subcellularLocation>
</comment>
<dbReference type="EMBL" id="QXTG01000001">
    <property type="protein sequence ID" value="RIX30604.1"/>
    <property type="molecule type" value="Genomic_DNA"/>
</dbReference>
<evidence type="ECO:0000259" key="12">
    <source>
        <dbReference type="Pfam" id="PF00999"/>
    </source>
</evidence>
<feature type="transmembrane region" description="Helical" evidence="11">
    <location>
        <begin position="234"/>
        <end position="251"/>
    </location>
</feature>
<dbReference type="GO" id="GO:0015386">
    <property type="term" value="F:potassium:proton antiporter activity"/>
    <property type="evidence" value="ECO:0007669"/>
    <property type="project" value="TreeGrafter"/>
</dbReference>
<evidence type="ECO:0000256" key="2">
    <source>
        <dbReference type="ARBA" id="ARBA00022448"/>
    </source>
</evidence>
<dbReference type="Pfam" id="PF00999">
    <property type="entry name" value="Na_H_Exchanger"/>
    <property type="match status" value="1"/>
</dbReference>
<name>A0A3A1U159_9MICO</name>
<feature type="transmembrane region" description="Helical" evidence="11">
    <location>
        <begin position="118"/>
        <end position="139"/>
    </location>
</feature>
<feature type="transmembrane region" description="Helical" evidence="11">
    <location>
        <begin position="33"/>
        <end position="49"/>
    </location>
</feature>
<dbReference type="AlphaFoldDB" id="A0A3A1U159"/>
<keyword evidence="5 11" id="KW-1133">Transmembrane helix</keyword>
<evidence type="ECO:0000256" key="5">
    <source>
        <dbReference type="ARBA" id="ARBA00022989"/>
    </source>
</evidence>
<feature type="transmembrane region" description="Helical" evidence="11">
    <location>
        <begin position="272"/>
        <end position="293"/>
    </location>
</feature>
<keyword evidence="14" id="KW-1185">Reference proteome</keyword>
<evidence type="ECO:0000313" key="14">
    <source>
        <dbReference type="Proteomes" id="UP000265742"/>
    </source>
</evidence>
<dbReference type="InterPro" id="IPR006153">
    <property type="entry name" value="Cation/H_exchanger_TM"/>
</dbReference>
<organism evidence="13 14">
    <name type="scientific">Amnibacterium setariae</name>
    <dbReference type="NCBI Taxonomy" id="2306585"/>
    <lineage>
        <taxon>Bacteria</taxon>
        <taxon>Bacillati</taxon>
        <taxon>Actinomycetota</taxon>
        <taxon>Actinomycetes</taxon>
        <taxon>Micrococcales</taxon>
        <taxon>Microbacteriaceae</taxon>
        <taxon>Amnibacterium</taxon>
    </lineage>
</organism>
<evidence type="ECO:0000256" key="1">
    <source>
        <dbReference type="ARBA" id="ARBA00004651"/>
    </source>
</evidence>
<feature type="transmembrane region" description="Helical" evidence="11">
    <location>
        <begin position="418"/>
        <end position="437"/>
    </location>
</feature>
<proteinExistence type="predicted"/>
<keyword evidence="3" id="KW-1003">Cell membrane</keyword>
<dbReference type="GO" id="GO:0005886">
    <property type="term" value="C:plasma membrane"/>
    <property type="evidence" value="ECO:0007669"/>
    <property type="project" value="UniProtKB-SubCell"/>
</dbReference>
<evidence type="ECO:0000256" key="10">
    <source>
        <dbReference type="SAM" id="MobiDB-lite"/>
    </source>
</evidence>
<evidence type="ECO:0000313" key="13">
    <source>
        <dbReference type="EMBL" id="RIX30604.1"/>
    </source>
</evidence>
<dbReference type="GO" id="GO:0051453">
    <property type="term" value="P:regulation of intracellular pH"/>
    <property type="evidence" value="ECO:0007669"/>
    <property type="project" value="TreeGrafter"/>
</dbReference>
<evidence type="ECO:0000256" key="8">
    <source>
        <dbReference type="ARBA" id="ARBA00023136"/>
    </source>
</evidence>
<dbReference type="GO" id="GO:0015385">
    <property type="term" value="F:sodium:proton antiporter activity"/>
    <property type="evidence" value="ECO:0007669"/>
    <property type="project" value="InterPro"/>
</dbReference>
<evidence type="ECO:0000256" key="9">
    <source>
        <dbReference type="ARBA" id="ARBA00023201"/>
    </source>
</evidence>
<dbReference type="PANTHER" id="PTHR10110:SF86">
    <property type="entry name" value="SODIUM_HYDROGEN EXCHANGER 7"/>
    <property type="match status" value="1"/>
</dbReference>
<sequence>MTAEQAVELGIVVLVGVLLVVAAAAGFGPRIRVPAPLILVVLGIAVSVFSPLPDLEISPELVLTGVLPPLLYASSVSVPAMDLRREFGAVSVLSVVLVIVSALVLGGLFVLLIPGLPYALGIALGAVISPTDAVATSIVKNAKVSHRVTAILEGESLLNDASALVLLRAAIAGAASLSLLQVTGMFAYSLVVAIVLGILVGRITTALRARVTDPTVNTVLSFTVPFLASLPAELLGASGLVAAVAAGLTVGRRAPRELPAQHRRSDSENWSTVSLVLEGGIFLAMGLQISQLVNANGGVASSMRAFWIALAAVAGVILVRAAFVTPLLYWLHRRALHGAGMRTRLEAIQQAIADGRPIGEALAASRPEDRRSRTPRRRARTRAQRPGDTERFTKRLRQVLGDIDYLAASPLGPKEGAVVVWAGMRGAVTVAAAQTITVPDGPLQEVRDLLVLVAFGVAAISLLLQGGTLNLLIRVLRPRADDPALEQEEEARVTRMIQETGDTVPQQEGESRKAWALRRVVASRNALLDARDEGVFGSEVLGRALDALDATEIAIDARSTPASAS</sequence>
<reference evidence="14" key="1">
    <citation type="submission" date="2018-09" db="EMBL/GenBank/DDBJ databases">
        <authorList>
            <person name="Kim I."/>
        </authorList>
    </citation>
    <scope>NUCLEOTIDE SEQUENCE [LARGE SCALE GENOMIC DNA]</scope>
    <source>
        <strain evidence="14">DD4a</strain>
    </source>
</reference>
<dbReference type="RefSeq" id="WP_119481726.1">
    <property type="nucleotide sequence ID" value="NZ_QXTG01000001.1"/>
</dbReference>
<keyword evidence="4 11" id="KW-0812">Transmembrane</keyword>
<dbReference type="OrthoDB" id="57886at2"/>
<feature type="transmembrane region" description="Helical" evidence="11">
    <location>
        <begin position="186"/>
        <end position="204"/>
    </location>
</feature>
<dbReference type="Gene3D" id="6.10.140.1330">
    <property type="match status" value="1"/>
</dbReference>
<feature type="domain" description="Cation/H+ exchanger transmembrane" evidence="12">
    <location>
        <begin position="20"/>
        <end position="341"/>
    </location>
</feature>
<keyword evidence="6" id="KW-0915">Sodium</keyword>
<dbReference type="PANTHER" id="PTHR10110">
    <property type="entry name" value="SODIUM/HYDROGEN EXCHANGER"/>
    <property type="match status" value="1"/>
</dbReference>
<feature type="transmembrane region" description="Helical" evidence="11">
    <location>
        <begin position="61"/>
        <end position="80"/>
    </location>
</feature>
<keyword evidence="8 11" id="KW-0472">Membrane</keyword>
<keyword evidence="2" id="KW-0813">Transport</keyword>
<protein>
    <submittedName>
        <fullName evidence="13">Sodium:proton antiporter</fullName>
    </submittedName>
</protein>
<feature type="region of interest" description="Disordered" evidence="10">
    <location>
        <begin position="362"/>
        <end position="390"/>
    </location>
</feature>
<gene>
    <name evidence="13" type="ORF">D1781_04090</name>
</gene>
<feature type="compositionally biased region" description="Basic residues" evidence="10">
    <location>
        <begin position="373"/>
        <end position="383"/>
    </location>
</feature>
<evidence type="ECO:0000256" key="3">
    <source>
        <dbReference type="ARBA" id="ARBA00022475"/>
    </source>
</evidence>
<evidence type="ECO:0000256" key="4">
    <source>
        <dbReference type="ARBA" id="ARBA00022692"/>
    </source>
</evidence>
<evidence type="ECO:0000256" key="7">
    <source>
        <dbReference type="ARBA" id="ARBA00023065"/>
    </source>
</evidence>
<dbReference type="Proteomes" id="UP000265742">
    <property type="component" value="Unassembled WGS sequence"/>
</dbReference>